<organism evidence="3 4">
    <name type="scientific">Streptococcus moroccensis</name>
    <dbReference type="NCBI Taxonomy" id="1451356"/>
    <lineage>
        <taxon>Bacteria</taxon>
        <taxon>Bacillati</taxon>
        <taxon>Bacillota</taxon>
        <taxon>Bacilli</taxon>
        <taxon>Lactobacillales</taxon>
        <taxon>Streptococcaceae</taxon>
        <taxon>Streptococcus</taxon>
    </lineage>
</organism>
<feature type="domain" description="Glycosyltransferase RgtA/B/C/D-like" evidence="2">
    <location>
        <begin position="58"/>
        <end position="200"/>
    </location>
</feature>
<feature type="transmembrane region" description="Helical" evidence="1">
    <location>
        <begin position="361"/>
        <end position="381"/>
    </location>
</feature>
<dbReference type="EMBL" id="JAUSTM010000002">
    <property type="protein sequence ID" value="MDQ0221822.1"/>
    <property type="molecule type" value="Genomic_DNA"/>
</dbReference>
<name>A0ABT9YPK4_9STRE</name>
<feature type="transmembrane region" description="Helical" evidence="1">
    <location>
        <begin position="131"/>
        <end position="147"/>
    </location>
</feature>
<comment type="caution">
    <text evidence="3">The sequence shown here is derived from an EMBL/GenBank/DDBJ whole genome shotgun (WGS) entry which is preliminary data.</text>
</comment>
<dbReference type="InterPro" id="IPR038731">
    <property type="entry name" value="RgtA/B/C-like"/>
</dbReference>
<dbReference type="Pfam" id="PF13231">
    <property type="entry name" value="PMT_2"/>
    <property type="match status" value="1"/>
</dbReference>
<evidence type="ECO:0000256" key="1">
    <source>
        <dbReference type="SAM" id="Phobius"/>
    </source>
</evidence>
<keyword evidence="1" id="KW-1133">Transmembrane helix</keyword>
<feature type="transmembrane region" description="Helical" evidence="1">
    <location>
        <begin position="159"/>
        <end position="187"/>
    </location>
</feature>
<evidence type="ECO:0000313" key="4">
    <source>
        <dbReference type="Proteomes" id="UP001223079"/>
    </source>
</evidence>
<feature type="transmembrane region" description="Helical" evidence="1">
    <location>
        <begin position="387"/>
        <end position="406"/>
    </location>
</feature>
<feature type="transmembrane region" description="Helical" evidence="1">
    <location>
        <begin position="413"/>
        <end position="432"/>
    </location>
</feature>
<evidence type="ECO:0000313" key="3">
    <source>
        <dbReference type="EMBL" id="MDQ0221822.1"/>
    </source>
</evidence>
<gene>
    <name evidence="3" type="ORF">J2S23_000354</name>
</gene>
<proteinExistence type="predicted"/>
<feature type="transmembrane region" description="Helical" evidence="1">
    <location>
        <begin position="74"/>
        <end position="97"/>
    </location>
</feature>
<sequence>MSKKIWLLLGALIFQVILLLSSDMMIRSDAAVVFNGAIEAIPAKSISSYLSRNPNNLMLFLYERFFYHLFGQQAVWVLQGFNILYTHLAGGILYLAAKRHLDQAVADRTFTFYYFLILLTPKFMAMYTDVMVLPILAIQIYALIAILKNNPTKKDKWGFLFLGLLTGLGLAFRPTGAIIVIAFFIVYASYHSMRKTTPYFLLFSLGLGVSYGGLGYYKDHQTEVVIMTEDGLSKNALTFINLGLTHSGTDQTDMKDGLLQYVPEEDHNKYNNGMFKNEYQLAEIKRRLKEYNLISFLDHTLYKQYRTTGQGNLNWIYKSPDEEKSDYMNPLTDKTANHDLAQFVRRYLIYTDESGFQYYDYFIQFIWVLLSLGLVFFFIHSKTPSNQINQFLGLALFGGLLFLQLFEGGKSRYLIQFLPQIVFIAALGWGNWTLKNNVSSYDDQ</sequence>
<dbReference type="Proteomes" id="UP001223079">
    <property type="component" value="Unassembled WGS sequence"/>
</dbReference>
<evidence type="ECO:0000259" key="2">
    <source>
        <dbReference type="Pfam" id="PF13231"/>
    </source>
</evidence>
<accession>A0ABT9YPK4</accession>
<dbReference type="RefSeq" id="WP_370868686.1">
    <property type="nucleotide sequence ID" value="NZ_JAUSTM010000002.1"/>
</dbReference>
<keyword evidence="1" id="KW-0472">Membrane</keyword>
<feature type="transmembrane region" description="Helical" evidence="1">
    <location>
        <begin position="109"/>
        <end position="125"/>
    </location>
</feature>
<reference evidence="3 4" key="1">
    <citation type="submission" date="2023-07" db="EMBL/GenBank/DDBJ databases">
        <title>Genomic Encyclopedia of Type Strains, Phase IV (KMG-IV): sequencing the most valuable type-strain genomes for metagenomic binning, comparative biology and taxonomic classification.</title>
        <authorList>
            <person name="Goeker M."/>
        </authorList>
    </citation>
    <scope>NUCLEOTIDE SEQUENCE [LARGE SCALE GENOMIC DNA]</scope>
    <source>
        <strain evidence="3 4">DSM 105143</strain>
    </source>
</reference>
<feature type="transmembrane region" description="Helical" evidence="1">
    <location>
        <begin position="199"/>
        <end position="217"/>
    </location>
</feature>
<keyword evidence="1" id="KW-0812">Transmembrane</keyword>
<keyword evidence="4" id="KW-1185">Reference proteome</keyword>
<protein>
    <submittedName>
        <fullName evidence="3">Integral membrane protein (TIGR03766 family)</fullName>
    </submittedName>
</protein>